<sequence length="355" mass="38370">MTTMIAPPGSPTVTLVVPNFNHAHYLPESLGSIASQTRAPDRVIIIDDCSTDDSIAVISRFLADRPTWQLIRHQTNQGVVRGQNEALAAADTEWIGFLGADDALHPTYLEKAMAQAARFPEAGLVFACCEIIGPNGPSRQRRLRPMMLPASTSAMLTPADVRRILRFGDNYFSGTTSLYRCSALRALDGFDVKLGSFSDAFLARQLALTFGCYFIADALGYWRIHGQNYSTATATDPISLNTKLADIGALIAGSELFPRGYDALFARRNRFGAVRMVLDGASEPSAKAARAAALLGGNAFDRSLLRLLLSLGTVGRVAALAWTTLRTRPMSLTRLLAQTGVRRTIVSASSAYRAP</sequence>
<evidence type="ECO:0000259" key="1">
    <source>
        <dbReference type="Pfam" id="PF00535"/>
    </source>
</evidence>
<keyword evidence="3" id="KW-1185">Reference proteome</keyword>
<name>M4Z5W3_9BRAD</name>
<dbReference type="OrthoDB" id="9816424at2"/>
<protein>
    <recommendedName>
        <fullName evidence="1">Glycosyltransferase 2-like domain-containing protein</fullName>
    </recommendedName>
</protein>
<dbReference type="RefSeq" id="WP_015665625.1">
    <property type="nucleotide sequence ID" value="NC_020453.1"/>
</dbReference>
<dbReference type="PANTHER" id="PTHR43685:SF2">
    <property type="entry name" value="GLYCOSYLTRANSFERASE 2-LIKE DOMAIN-CONTAINING PROTEIN"/>
    <property type="match status" value="1"/>
</dbReference>
<proteinExistence type="predicted"/>
<gene>
    <name evidence="2" type="ORF">S58_24960</name>
</gene>
<dbReference type="CDD" id="cd00761">
    <property type="entry name" value="Glyco_tranf_GTA_type"/>
    <property type="match status" value="1"/>
</dbReference>
<dbReference type="STRING" id="1245469.S58_24960"/>
<dbReference type="InterPro" id="IPR029044">
    <property type="entry name" value="Nucleotide-diphossugar_trans"/>
</dbReference>
<dbReference type="PATRIC" id="fig|1245469.3.peg.2558"/>
<dbReference type="PANTHER" id="PTHR43685">
    <property type="entry name" value="GLYCOSYLTRANSFERASE"/>
    <property type="match status" value="1"/>
</dbReference>
<dbReference type="EMBL" id="AP012603">
    <property type="protein sequence ID" value="BAM88502.1"/>
    <property type="molecule type" value="Genomic_DNA"/>
</dbReference>
<dbReference type="InterPro" id="IPR050834">
    <property type="entry name" value="Glycosyltransf_2"/>
</dbReference>
<dbReference type="GeneID" id="301816386"/>
<dbReference type="KEGG" id="aol:S58_24960"/>
<dbReference type="SUPFAM" id="SSF53448">
    <property type="entry name" value="Nucleotide-diphospho-sugar transferases"/>
    <property type="match status" value="1"/>
</dbReference>
<evidence type="ECO:0000313" key="3">
    <source>
        <dbReference type="Proteomes" id="UP000011841"/>
    </source>
</evidence>
<dbReference type="Proteomes" id="UP000011841">
    <property type="component" value="Chromosome"/>
</dbReference>
<dbReference type="Pfam" id="PF00535">
    <property type="entry name" value="Glycos_transf_2"/>
    <property type="match status" value="1"/>
</dbReference>
<reference evidence="2 3" key="1">
    <citation type="journal article" date="2013" name="Appl. Environ. Microbiol.">
        <title>Genome analysis suggests that the soil oligotrophic bacterium Agromonas oligotrophica (Bradyrhizobium oligotrophicum) is a nitrogen-fixing symbiont of Aeschynomene indica.</title>
        <authorList>
            <person name="Okubo T."/>
            <person name="Fukushima S."/>
            <person name="Itakura M."/>
            <person name="Oshima K."/>
            <person name="Longtonglang A."/>
            <person name="Teaumroong N."/>
            <person name="Mitsui H."/>
            <person name="Hattori M."/>
            <person name="Hattori R."/>
            <person name="Hattori T."/>
            <person name="Minamisawa K."/>
        </authorList>
    </citation>
    <scope>NUCLEOTIDE SEQUENCE [LARGE SCALE GENOMIC DNA]</scope>
    <source>
        <strain evidence="2 3">S58</strain>
    </source>
</reference>
<dbReference type="HOGENOM" id="CLU_780035_0_0_5"/>
<dbReference type="AlphaFoldDB" id="M4Z5W3"/>
<dbReference type="Gene3D" id="3.90.550.10">
    <property type="entry name" value="Spore Coat Polysaccharide Biosynthesis Protein SpsA, Chain A"/>
    <property type="match status" value="1"/>
</dbReference>
<dbReference type="InterPro" id="IPR001173">
    <property type="entry name" value="Glyco_trans_2-like"/>
</dbReference>
<organism evidence="2 3">
    <name type="scientific">Bradyrhizobium oligotrophicum S58</name>
    <dbReference type="NCBI Taxonomy" id="1245469"/>
    <lineage>
        <taxon>Bacteria</taxon>
        <taxon>Pseudomonadati</taxon>
        <taxon>Pseudomonadota</taxon>
        <taxon>Alphaproteobacteria</taxon>
        <taxon>Hyphomicrobiales</taxon>
        <taxon>Nitrobacteraceae</taxon>
        <taxon>Bradyrhizobium</taxon>
    </lineage>
</organism>
<accession>M4Z5W3</accession>
<feature type="domain" description="Glycosyltransferase 2-like" evidence="1">
    <location>
        <begin position="15"/>
        <end position="186"/>
    </location>
</feature>
<evidence type="ECO:0000313" key="2">
    <source>
        <dbReference type="EMBL" id="BAM88502.1"/>
    </source>
</evidence>
<dbReference type="eggNOG" id="COG1216">
    <property type="taxonomic scope" value="Bacteria"/>
</dbReference>